<keyword evidence="4" id="KW-1185">Reference proteome</keyword>
<keyword evidence="1" id="KW-1133">Transmembrane helix</keyword>
<protein>
    <recommendedName>
        <fullName evidence="2">Endonuclease/exonuclease/phosphatase domain-containing protein</fullName>
    </recommendedName>
</protein>
<feature type="domain" description="Endonuclease/exonuclease/phosphatase" evidence="2">
    <location>
        <begin position="118"/>
        <end position="345"/>
    </location>
</feature>
<sequence>MPAILRRLFLYGNVIIAAGLICSAFLPMVNPASFWPAGFAGLAFPLLWVLSVIFIPGWLIVRKKYWLISVFALIVSFRGIGVTWGFNLFNTGKTHTAQSFTVMSFNSSSMGLLGYKETPRVREHIYQIVREARPDVLCIQEFYTNEHPDQQPHLENILSNGAYPYYYFAEHYTQWTTWHYGTAIFSRFPIIDTARIAFNGGYKGNEDLLKVKLLVHGDTVQVLTGHLSSYRLNGKDYQAVGSPDGGKIKSVMGKMRRSFANRVTQAQIMAAEISKSQYPLVVTGDFNDIPLSYTYRTIRGNALQDAFLEQGSGFGRTFSALSPTLRIDYVLPGREFAVEDFSIFRKKGLQHFPVMARLSLKH</sequence>
<feature type="transmembrane region" description="Helical" evidence="1">
    <location>
        <begin position="65"/>
        <end position="86"/>
    </location>
</feature>
<keyword evidence="1" id="KW-0472">Membrane</keyword>
<keyword evidence="1" id="KW-0812">Transmembrane</keyword>
<dbReference type="CDD" id="cd09084">
    <property type="entry name" value="EEP-2"/>
    <property type="match status" value="1"/>
</dbReference>
<dbReference type="AlphaFoldDB" id="A0A3N4MAB3"/>
<dbReference type="Pfam" id="PF03372">
    <property type="entry name" value="Exo_endo_phos"/>
    <property type="match status" value="1"/>
</dbReference>
<dbReference type="GO" id="GO:0006506">
    <property type="term" value="P:GPI anchor biosynthetic process"/>
    <property type="evidence" value="ECO:0007669"/>
    <property type="project" value="TreeGrafter"/>
</dbReference>
<dbReference type="SUPFAM" id="SSF56219">
    <property type="entry name" value="DNase I-like"/>
    <property type="match status" value="1"/>
</dbReference>
<dbReference type="OrthoDB" id="635146at2"/>
<feature type="transmembrane region" description="Helical" evidence="1">
    <location>
        <begin position="34"/>
        <end position="58"/>
    </location>
</feature>
<feature type="transmembrane region" description="Helical" evidence="1">
    <location>
        <begin position="9"/>
        <end position="28"/>
    </location>
</feature>
<gene>
    <name evidence="3" type="ORF">EG028_16755</name>
</gene>
<comment type="caution">
    <text evidence="3">The sequence shown here is derived from an EMBL/GenBank/DDBJ whole genome shotgun (WGS) entry which is preliminary data.</text>
</comment>
<name>A0A3N4MAB3_9BACT</name>
<evidence type="ECO:0000313" key="3">
    <source>
        <dbReference type="EMBL" id="RPD40295.1"/>
    </source>
</evidence>
<dbReference type="Gene3D" id="3.60.10.10">
    <property type="entry name" value="Endonuclease/exonuclease/phosphatase"/>
    <property type="match status" value="1"/>
</dbReference>
<evidence type="ECO:0000313" key="4">
    <source>
        <dbReference type="Proteomes" id="UP000279089"/>
    </source>
</evidence>
<organism evidence="3 4">
    <name type="scientific">Chitinophaga barathri</name>
    <dbReference type="NCBI Taxonomy" id="1647451"/>
    <lineage>
        <taxon>Bacteria</taxon>
        <taxon>Pseudomonadati</taxon>
        <taxon>Bacteroidota</taxon>
        <taxon>Chitinophagia</taxon>
        <taxon>Chitinophagales</taxon>
        <taxon>Chitinophagaceae</taxon>
        <taxon>Chitinophaga</taxon>
    </lineage>
</organism>
<evidence type="ECO:0000259" key="2">
    <source>
        <dbReference type="Pfam" id="PF03372"/>
    </source>
</evidence>
<accession>A0A3N4MAB3</accession>
<dbReference type="EMBL" id="RMBX01000008">
    <property type="protein sequence ID" value="RPD40295.1"/>
    <property type="molecule type" value="Genomic_DNA"/>
</dbReference>
<dbReference type="InterPro" id="IPR051916">
    <property type="entry name" value="GPI-anchor_lipid_remodeler"/>
</dbReference>
<dbReference type="PANTHER" id="PTHR14859:SF15">
    <property type="entry name" value="ENDONUCLEASE_EXONUCLEASE_PHOSPHATASE DOMAIN-CONTAINING PROTEIN"/>
    <property type="match status" value="1"/>
</dbReference>
<dbReference type="Proteomes" id="UP000279089">
    <property type="component" value="Unassembled WGS sequence"/>
</dbReference>
<evidence type="ECO:0000256" key="1">
    <source>
        <dbReference type="SAM" id="Phobius"/>
    </source>
</evidence>
<dbReference type="InterPro" id="IPR036691">
    <property type="entry name" value="Endo/exonu/phosph_ase_sf"/>
</dbReference>
<dbReference type="PANTHER" id="PTHR14859">
    <property type="entry name" value="CALCOFLUOR WHITE HYPERSENSITIVE PROTEIN PRECURSOR"/>
    <property type="match status" value="1"/>
</dbReference>
<dbReference type="InterPro" id="IPR005135">
    <property type="entry name" value="Endo/exonuclease/phosphatase"/>
</dbReference>
<proteinExistence type="predicted"/>
<dbReference type="RefSeq" id="WP_120517659.1">
    <property type="nucleotide sequence ID" value="NZ_QXZY01000009.1"/>
</dbReference>
<dbReference type="GO" id="GO:0016020">
    <property type="term" value="C:membrane"/>
    <property type="evidence" value="ECO:0007669"/>
    <property type="project" value="GOC"/>
</dbReference>
<reference evidence="4" key="1">
    <citation type="submission" date="2018-11" db="EMBL/GenBank/DDBJ databases">
        <title>Chitinophaga lutea sp.nov., isolate from arsenic contaminated soil.</title>
        <authorList>
            <person name="Zong Y."/>
        </authorList>
    </citation>
    <scope>NUCLEOTIDE SEQUENCE [LARGE SCALE GENOMIC DNA]</scope>
    <source>
        <strain evidence="4">YLT18</strain>
    </source>
</reference>
<dbReference type="GO" id="GO:0003824">
    <property type="term" value="F:catalytic activity"/>
    <property type="evidence" value="ECO:0007669"/>
    <property type="project" value="InterPro"/>
</dbReference>